<dbReference type="EMBL" id="JYDO01000151">
    <property type="protein sequence ID" value="KRZ68890.1"/>
    <property type="molecule type" value="Genomic_DNA"/>
</dbReference>
<accession>A0A0V1MB38</accession>
<gene>
    <name evidence="1" type="ORF">T10_1717</name>
</gene>
<name>A0A0V1MB38_9BILA</name>
<dbReference type="STRING" id="268474.A0A0V1MB38"/>
<proteinExistence type="predicted"/>
<organism evidence="1 2">
    <name type="scientific">Trichinella papuae</name>
    <dbReference type="NCBI Taxonomy" id="268474"/>
    <lineage>
        <taxon>Eukaryota</taxon>
        <taxon>Metazoa</taxon>
        <taxon>Ecdysozoa</taxon>
        <taxon>Nematoda</taxon>
        <taxon>Enoplea</taxon>
        <taxon>Dorylaimia</taxon>
        <taxon>Trichinellida</taxon>
        <taxon>Trichinellidae</taxon>
        <taxon>Trichinella</taxon>
    </lineage>
</organism>
<dbReference type="Proteomes" id="UP000054843">
    <property type="component" value="Unassembled WGS sequence"/>
</dbReference>
<dbReference type="AlphaFoldDB" id="A0A0V1MB38"/>
<keyword evidence="2" id="KW-1185">Reference proteome</keyword>
<protein>
    <recommendedName>
        <fullName evidence="3">MULE transposase domain-containing protein</fullName>
    </recommendedName>
</protein>
<reference evidence="1 2" key="1">
    <citation type="submission" date="2015-01" db="EMBL/GenBank/DDBJ databases">
        <title>Evolution of Trichinella species and genotypes.</title>
        <authorList>
            <person name="Korhonen P.K."/>
            <person name="Edoardo P."/>
            <person name="Giuseppe L.R."/>
            <person name="Gasser R.B."/>
        </authorList>
    </citation>
    <scope>NUCLEOTIDE SEQUENCE [LARGE SCALE GENOMIC DNA]</scope>
    <source>
        <strain evidence="1">ISS1980</strain>
    </source>
</reference>
<evidence type="ECO:0000313" key="2">
    <source>
        <dbReference type="Proteomes" id="UP000054843"/>
    </source>
</evidence>
<sequence length="308" mass="35889">MTLWPVSWCQQSIVYVPVKILALTDLFFKPVVLEVDLNPDSIICDFETALIPVIQRYFPNAQVRGCYFQFCQEVHRKVSELGLRKKPVVRYRSDEETKRKIKMLLSTAFLPVPQVVTGVRLFETGTTGNLLALFHYFQQEWMTHDILPLWDVHNVRIRTNNHLERWHNELNKKAGKSHVRFYELLQLLIVEQGVVETLINQLLSRDPATCCLRRVNQTYAEMHQRQAFAGAQAQNKNWAKRLSNLPKHCQDQEIPDQLKTSKSEEDFLVCQSASKHILVFATCSRFRLLVTRKASGMDGTFKIVPQWY</sequence>
<comment type="caution">
    <text evidence="1">The sequence shown here is derived from an EMBL/GenBank/DDBJ whole genome shotgun (WGS) entry which is preliminary data.</text>
</comment>
<evidence type="ECO:0000313" key="1">
    <source>
        <dbReference type="EMBL" id="KRZ68890.1"/>
    </source>
</evidence>
<evidence type="ECO:0008006" key="3">
    <source>
        <dbReference type="Google" id="ProtNLM"/>
    </source>
</evidence>